<dbReference type="Proteomes" id="UP000434036">
    <property type="component" value="Unassembled WGS sequence"/>
</dbReference>
<keyword evidence="1" id="KW-1133">Transmembrane helix</keyword>
<dbReference type="EMBL" id="WUUQ01000007">
    <property type="protein sequence ID" value="MXQ74428.1"/>
    <property type="molecule type" value="Genomic_DNA"/>
</dbReference>
<evidence type="ECO:0000313" key="3">
    <source>
        <dbReference type="Proteomes" id="UP000434036"/>
    </source>
</evidence>
<evidence type="ECO:0008006" key="4">
    <source>
        <dbReference type="Google" id="ProtNLM"/>
    </source>
</evidence>
<reference evidence="2 3" key="1">
    <citation type="submission" date="2019-12" db="EMBL/GenBank/DDBJ databases">
        <authorList>
            <person name="Yang R."/>
        </authorList>
    </citation>
    <scope>NUCLEOTIDE SEQUENCE [LARGE SCALE GENOMIC DNA]</scope>
    <source>
        <strain evidence="2 3">DONG20-135</strain>
    </source>
</reference>
<organism evidence="2 3">
    <name type="scientific">Copranaerobaculum intestinale</name>
    <dbReference type="NCBI Taxonomy" id="2692629"/>
    <lineage>
        <taxon>Bacteria</taxon>
        <taxon>Bacillati</taxon>
        <taxon>Bacillota</taxon>
        <taxon>Erysipelotrichia</taxon>
        <taxon>Erysipelotrichales</taxon>
        <taxon>Erysipelotrichaceae</taxon>
        <taxon>Copranaerobaculum</taxon>
    </lineage>
</organism>
<dbReference type="RefSeq" id="WP_160625815.1">
    <property type="nucleotide sequence ID" value="NZ_WUUQ01000007.1"/>
</dbReference>
<proteinExistence type="predicted"/>
<dbReference type="AlphaFoldDB" id="A0A6N8U899"/>
<feature type="transmembrane region" description="Helical" evidence="1">
    <location>
        <begin position="12"/>
        <end position="35"/>
    </location>
</feature>
<sequence length="156" mass="17338">MKQNQKGSTLVWAITIIMVMMVLITAMLTISHQYYARTQQNFKIRQAKVTAQAAGDSLSELIHSNRSGMMLTLVPEKYDGSANAVIHVEKLKLGDKMGTAQATITRTKEDRLTIKIKAEYAEIEAELTVTMQLKDSDKGGQAWVRVDYNNGSEANS</sequence>
<keyword evidence="1" id="KW-0472">Membrane</keyword>
<keyword evidence="1" id="KW-0812">Transmembrane</keyword>
<name>A0A6N8U899_9FIRM</name>
<protein>
    <recommendedName>
        <fullName evidence="4">Type 4 fimbrial biogenesis protein PilX N-terminal domain-containing protein</fullName>
    </recommendedName>
</protein>
<keyword evidence="3" id="KW-1185">Reference proteome</keyword>
<reference evidence="2 3" key="2">
    <citation type="submission" date="2020-01" db="EMBL/GenBank/DDBJ databases">
        <title>Clostridiaceae sp. nov. isolated from the gut of human by culturomics.</title>
        <authorList>
            <person name="Chang Y."/>
        </authorList>
    </citation>
    <scope>NUCLEOTIDE SEQUENCE [LARGE SCALE GENOMIC DNA]</scope>
    <source>
        <strain evidence="2 3">DONG20-135</strain>
    </source>
</reference>
<evidence type="ECO:0000256" key="1">
    <source>
        <dbReference type="SAM" id="Phobius"/>
    </source>
</evidence>
<accession>A0A6N8U899</accession>
<comment type="caution">
    <text evidence="2">The sequence shown here is derived from an EMBL/GenBank/DDBJ whole genome shotgun (WGS) entry which is preliminary data.</text>
</comment>
<evidence type="ECO:0000313" key="2">
    <source>
        <dbReference type="EMBL" id="MXQ74428.1"/>
    </source>
</evidence>
<gene>
    <name evidence="2" type="ORF">GSF08_10875</name>
</gene>